<dbReference type="InterPro" id="IPR011006">
    <property type="entry name" value="CheY-like_superfamily"/>
</dbReference>
<dbReference type="SUPFAM" id="SSF52172">
    <property type="entry name" value="CheY-like"/>
    <property type="match status" value="1"/>
</dbReference>
<accession>A0A0W0VJB7</accession>
<dbReference type="OrthoDB" id="5650835at2"/>
<dbReference type="PATRIC" id="fig|45068.5.peg.1965"/>
<keyword evidence="1" id="KW-0418">Kinase</keyword>
<keyword evidence="2" id="KW-1185">Reference proteome</keyword>
<sequence>MLVLIVADNEFNAYCLTRLIEATCNTVQVTMANGSFAALQEMAESKPDLVVLDGDLGVGEGRYCSAPVLADLLWRKFPHISVIAWTDCDEMRLAFAEVFKQHNKQFNEQSIWPKIVYPQHLQRALKGRPSFAEFVDYGIPVISRSGHLYN</sequence>
<dbReference type="Proteomes" id="UP000054997">
    <property type="component" value="Unassembled WGS sequence"/>
</dbReference>
<dbReference type="AlphaFoldDB" id="A0A0W0VJB7"/>
<organism evidence="1 2">
    <name type="scientific">Legionella londiniensis</name>
    <dbReference type="NCBI Taxonomy" id="45068"/>
    <lineage>
        <taxon>Bacteria</taxon>
        <taxon>Pseudomonadati</taxon>
        <taxon>Pseudomonadota</taxon>
        <taxon>Gammaproteobacteria</taxon>
        <taxon>Legionellales</taxon>
        <taxon>Legionellaceae</taxon>
        <taxon>Legionella</taxon>
    </lineage>
</organism>
<evidence type="ECO:0000313" key="1">
    <source>
        <dbReference type="EMBL" id="KTD20186.1"/>
    </source>
</evidence>
<dbReference type="GO" id="GO:0016301">
    <property type="term" value="F:kinase activity"/>
    <property type="evidence" value="ECO:0007669"/>
    <property type="project" value="UniProtKB-KW"/>
</dbReference>
<evidence type="ECO:0000313" key="2">
    <source>
        <dbReference type="Proteomes" id="UP000054997"/>
    </source>
</evidence>
<name>A0A0W0VJB7_9GAMM</name>
<gene>
    <name evidence="1" type="ORF">Llon_1807</name>
</gene>
<dbReference type="RefSeq" id="WP_058529790.1">
    <property type="nucleotide sequence ID" value="NZ_CAAAHZ010000009.1"/>
</dbReference>
<dbReference type="Gene3D" id="3.40.50.2300">
    <property type="match status" value="1"/>
</dbReference>
<proteinExistence type="predicted"/>
<dbReference type="EMBL" id="LNYK01000030">
    <property type="protein sequence ID" value="KTD20186.1"/>
    <property type="molecule type" value="Genomic_DNA"/>
</dbReference>
<protein>
    <submittedName>
        <fullName evidence="1">Two component sensor and regulator histidine kinase response regulator</fullName>
    </submittedName>
</protein>
<keyword evidence="1" id="KW-0808">Transferase</keyword>
<reference evidence="1 2" key="1">
    <citation type="submission" date="2015-11" db="EMBL/GenBank/DDBJ databases">
        <title>Genomic analysis of 38 Legionella species identifies large and diverse effector repertoires.</title>
        <authorList>
            <person name="Burstein D."/>
            <person name="Amaro F."/>
            <person name="Zusman T."/>
            <person name="Lifshitz Z."/>
            <person name="Cohen O."/>
            <person name="Gilbert J.A."/>
            <person name="Pupko T."/>
            <person name="Shuman H.A."/>
            <person name="Segal G."/>
        </authorList>
    </citation>
    <scope>NUCLEOTIDE SEQUENCE [LARGE SCALE GENOMIC DNA]</scope>
    <source>
        <strain evidence="1 2">ATCC 49505</strain>
    </source>
</reference>
<comment type="caution">
    <text evidence="1">The sequence shown here is derived from an EMBL/GenBank/DDBJ whole genome shotgun (WGS) entry which is preliminary data.</text>
</comment>
<dbReference type="STRING" id="45068.Llon_1807"/>